<proteinExistence type="predicted"/>
<dbReference type="EMBL" id="JACHJT010000001">
    <property type="protein sequence ID" value="MBB4931863.1"/>
    <property type="molecule type" value="Genomic_DNA"/>
</dbReference>
<reference evidence="1 2" key="1">
    <citation type="submission" date="2020-08" db="EMBL/GenBank/DDBJ databases">
        <title>Sequencing the genomes of 1000 actinobacteria strains.</title>
        <authorList>
            <person name="Klenk H.-P."/>
        </authorList>
    </citation>
    <scope>NUCLEOTIDE SEQUENCE [LARGE SCALE GENOMIC DNA]</scope>
    <source>
        <strain evidence="1 2">DSM 102030</strain>
    </source>
</reference>
<evidence type="ECO:0000313" key="2">
    <source>
        <dbReference type="Proteomes" id="UP000523007"/>
    </source>
</evidence>
<evidence type="ECO:0000313" key="1">
    <source>
        <dbReference type="EMBL" id="MBB4931863.1"/>
    </source>
</evidence>
<protein>
    <submittedName>
        <fullName evidence="1">Uncharacterized protein</fullName>
    </submittedName>
</protein>
<organism evidence="1 2">
    <name type="scientific">Lipingzhangella halophila</name>
    <dbReference type="NCBI Taxonomy" id="1783352"/>
    <lineage>
        <taxon>Bacteria</taxon>
        <taxon>Bacillati</taxon>
        <taxon>Actinomycetota</taxon>
        <taxon>Actinomycetes</taxon>
        <taxon>Streptosporangiales</taxon>
        <taxon>Nocardiopsidaceae</taxon>
        <taxon>Lipingzhangella</taxon>
    </lineage>
</organism>
<keyword evidence="2" id="KW-1185">Reference proteome</keyword>
<comment type="caution">
    <text evidence="1">The sequence shown here is derived from an EMBL/GenBank/DDBJ whole genome shotgun (WGS) entry which is preliminary data.</text>
</comment>
<sequence>MTFTVLVEDAGFEDFGGIAHRHFTEDFDAAAANAVFASASNDQVADIYRAGAPLRRGIPRRAPFAQTCCCPADPDWHLRGQGCGHPTTT</sequence>
<dbReference type="Proteomes" id="UP000523007">
    <property type="component" value="Unassembled WGS sequence"/>
</dbReference>
<name>A0A7W7RH30_9ACTN</name>
<accession>A0A7W7RH30</accession>
<gene>
    <name evidence="1" type="ORF">F4561_002683</name>
</gene>
<dbReference type="RefSeq" id="WP_184578718.1">
    <property type="nucleotide sequence ID" value="NZ_JACHJT010000001.1"/>
</dbReference>
<dbReference type="AlphaFoldDB" id="A0A7W7RH30"/>